<keyword evidence="3" id="KW-0805">Transcription regulation</keyword>
<dbReference type="PANTHER" id="PTHR36206">
    <property type="entry name" value="ASPERCRYPTIN BIOSYNTHESIS CLUSTER-SPECIFIC TRANSCRIPTION REGULATOR ATNN-RELATED"/>
    <property type="match status" value="1"/>
</dbReference>
<dbReference type="PROSITE" id="PS00463">
    <property type="entry name" value="ZN2_CY6_FUNGAL_1"/>
    <property type="match status" value="1"/>
</dbReference>
<dbReference type="STRING" id="1849047.A0A3D8RBX6"/>
<evidence type="ECO:0000256" key="4">
    <source>
        <dbReference type="ARBA" id="ARBA00023125"/>
    </source>
</evidence>
<dbReference type="InterPro" id="IPR021858">
    <property type="entry name" value="Fun_TF"/>
</dbReference>
<keyword evidence="9" id="KW-1185">Reference proteome</keyword>
<dbReference type="GO" id="GO:0003677">
    <property type="term" value="F:DNA binding"/>
    <property type="evidence" value="ECO:0007669"/>
    <property type="project" value="UniProtKB-KW"/>
</dbReference>
<dbReference type="GO" id="GO:0008270">
    <property type="term" value="F:zinc ion binding"/>
    <property type="evidence" value="ECO:0007669"/>
    <property type="project" value="InterPro"/>
</dbReference>
<accession>A0A3D8RBX6</accession>
<evidence type="ECO:0000313" key="8">
    <source>
        <dbReference type="EMBL" id="RDW71466.1"/>
    </source>
</evidence>
<evidence type="ECO:0000259" key="7">
    <source>
        <dbReference type="PROSITE" id="PS50048"/>
    </source>
</evidence>
<keyword evidence="6" id="KW-0539">Nucleus</keyword>
<dbReference type="InterPro" id="IPR052360">
    <property type="entry name" value="Transcr_Regulatory_Proteins"/>
</dbReference>
<protein>
    <recommendedName>
        <fullName evidence="7">Zn(2)-C6 fungal-type domain-containing protein</fullName>
    </recommendedName>
</protein>
<comment type="caution">
    <text evidence="8">The sequence shown here is derived from an EMBL/GenBank/DDBJ whole genome shotgun (WGS) entry which is preliminary data.</text>
</comment>
<keyword evidence="5" id="KW-0804">Transcription</keyword>
<evidence type="ECO:0000256" key="1">
    <source>
        <dbReference type="ARBA" id="ARBA00022723"/>
    </source>
</evidence>
<dbReference type="Pfam" id="PF00172">
    <property type="entry name" value="Zn_clus"/>
    <property type="match status" value="1"/>
</dbReference>
<dbReference type="PROSITE" id="PS50048">
    <property type="entry name" value="ZN2_CY6_FUNGAL_2"/>
    <property type="match status" value="1"/>
</dbReference>
<dbReference type="EMBL" id="PDLM01000008">
    <property type="protein sequence ID" value="RDW71466.1"/>
    <property type="molecule type" value="Genomic_DNA"/>
</dbReference>
<evidence type="ECO:0000256" key="5">
    <source>
        <dbReference type="ARBA" id="ARBA00023163"/>
    </source>
</evidence>
<feature type="domain" description="Zn(2)-C6 fungal-type" evidence="7">
    <location>
        <begin position="20"/>
        <end position="48"/>
    </location>
</feature>
<dbReference type="SUPFAM" id="SSF57701">
    <property type="entry name" value="Zn2/Cys6 DNA-binding domain"/>
    <property type="match status" value="1"/>
</dbReference>
<proteinExistence type="predicted"/>
<keyword evidence="1" id="KW-0479">Metal-binding</keyword>
<dbReference type="PANTHER" id="PTHR36206:SF12">
    <property type="entry name" value="ASPERCRYPTIN BIOSYNTHESIS CLUSTER-SPECIFIC TRANSCRIPTION REGULATOR ATNN-RELATED"/>
    <property type="match status" value="1"/>
</dbReference>
<evidence type="ECO:0000256" key="3">
    <source>
        <dbReference type="ARBA" id="ARBA00023015"/>
    </source>
</evidence>
<dbReference type="SMART" id="SM00066">
    <property type="entry name" value="GAL4"/>
    <property type="match status" value="1"/>
</dbReference>
<keyword evidence="4" id="KW-0238">DNA-binding</keyword>
<dbReference type="InterPro" id="IPR036864">
    <property type="entry name" value="Zn2-C6_fun-type_DNA-bd_sf"/>
</dbReference>
<gene>
    <name evidence="8" type="ORF">BP6252_08029</name>
</gene>
<dbReference type="CDD" id="cd00067">
    <property type="entry name" value="GAL4"/>
    <property type="match status" value="1"/>
</dbReference>
<keyword evidence="2" id="KW-0862">Zinc</keyword>
<evidence type="ECO:0000256" key="2">
    <source>
        <dbReference type="ARBA" id="ARBA00022833"/>
    </source>
</evidence>
<sequence length="536" mass="60416">MPTTEPPRKARSGSGKSRNGCLTCKARRIKCDEGKPSCLRCINTGRTCDGYRVPESKPSLRLLSSSLPGDTKERRALHFFITCTAPGLTGYLPSSGFWEQTVIQACISEPALRHTAVAIGSVHELLCTNDQENRHDVSLYSLSQYSKSIRHINRPSLKNPEAHKPELILLSCVLYVCFDSLRDQHEIAHYHLRAGLNIIAQWKKGRIKLSEDTKHLVEHVLTPLFTQLGIQAGLFLSPSNVDSIVPIWNYLYEMNGTKHLNCTSMEEATRELDIIISKVMYIFSRPRTVDGPDRARQFSALLQRCKALETFLNSYNIATMSTKDLHAATLIKIYLLMLVILGRKRSFNYLVPVLDDTEPPELNNDFQTMINLIRSLISTTTPTAPSSKSSFTSNIGVIIPLYITVVHSRNVALRYEALDLLKLAPRKEGMWDSSQVAQVCKRVLAVEVERRRMEATENLPRHNEKLVQVKANLVSDNVLSNEYSVELVFKSENYGEDDEQAEVQRQDWTHSGTNLPAHVHARFFLGQMAELVMAPG</sequence>
<name>A0A3D8RBX6_9HELO</name>
<reference evidence="8 9" key="1">
    <citation type="journal article" date="2018" name="IMA Fungus">
        <title>IMA Genome-F 9: Draft genome sequence of Annulohypoxylon stygium, Aspergillus mulundensis, Berkeleyomyces basicola (syn. Thielaviopsis basicola), Ceratocystis smalleyi, two Cercospora beticola strains, Coleophoma cylindrospora, Fusarium fracticaudum, Phialophora cf. hyalina, and Morchella septimelata.</title>
        <authorList>
            <person name="Wingfield B.D."/>
            <person name="Bills G.F."/>
            <person name="Dong Y."/>
            <person name="Huang W."/>
            <person name="Nel W.J."/>
            <person name="Swalarsk-Parry B.S."/>
            <person name="Vaghefi N."/>
            <person name="Wilken P.M."/>
            <person name="An Z."/>
            <person name="de Beer Z.W."/>
            <person name="De Vos L."/>
            <person name="Chen L."/>
            <person name="Duong T.A."/>
            <person name="Gao Y."/>
            <person name="Hammerbacher A."/>
            <person name="Kikkert J.R."/>
            <person name="Li Y."/>
            <person name="Li H."/>
            <person name="Li K."/>
            <person name="Li Q."/>
            <person name="Liu X."/>
            <person name="Ma X."/>
            <person name="Naidoo K."/>
            <person name="Pethybridge S.J."/>
            <person name="Sun J."/>
            <person name="Steenkamp E.T."/>
            <person name="van der Nest M.A."/>
            <person name="van Wyk S."/>
            <person name="Wingfield M.J."/>
            <person name="Xiong C."/>
            <person name="Yue Q."/>
            <person name="Zhang X."/>
        </authorList>
    </citation>
    <scope>NUCLEOTIDE SEQUENCE [LARGE SCALE GENOMIC DNA]</scope>
    <source>
        <strain evidence="8 9">BP6252</strain>
    </source>
</reference>
<dbReference type="InterPro" id="IPR001138">
    <property type="entry name" value="Zn2Cys6_DnaBD"/>
</dbReference>
<dbReference type="GO" id="GO:0000981">
    <property type="term" value="F:DNA-binding transcription factor activity, RNA polymerase II-specific"/>
    <property type="evidence" value="ECO:0007669"/>
    <property type="project" value="InterPro"/>
</dbReference>
<dbReference type="Proteomes" id="UP000256645">
    <property type="component" value="Unassembled WGS sequence"/>
</dbReference>
<dbReference type="AlphaFoldDB" id="A0A3D8RBX6"/>
<evidence type="ECO:0000313" key="9">
    <source>
        <dbReference type="Proteomes" id="UP000256645"/>
    </source>
</evidence>
<dbReference type="Pfam" id="PF11951">
    <property type="entry name" value="Fungal_trans_2"/>
    <property type="match status" value="1"/>
</dbReference>
<organism evidence="8 9">
    <name type="scientific">Coleophoma cylindrospora</name>
    <dbReference type="NCBI Taxonomy" id="1849047"/>
    <lineage>
        <taxon>Eukaryota</taxon>
        <taxon>Fungi</taxon>
        <taxon>Dikarya</taxon>
        <taxon>Ascomycota</taxon>
        <taxon>Pezizomycotina</taxon>
        <taxon>Leotiomycetes</taxon>
        <taxon>Helotiales</taxon>
        <taxon>Dermateaceae</taxon>
        <taxon>Coleophoma</taxon>
    </lineage>
</organism>
<dbReference type="OrthoDB" id="2593732at2759"/>
<dbReference type="Gene3D" id="4.10.240.10">
    <property type="entry name" value="Zn(2)-C6 fungal-type DNA-binding domain"/>
    <property type="match status" value="1"/>
</dbReference>
<evidence type="ECO:0000256" key="6">
    <source>
        <dbReference type="ARBA" id="ARBA00023242"/>
    </source>
</evidence>